<keyword evidence="3" id="KW-0813">Transport</keyword>
<dbReference type="OrthoDB" id="527159at2"/>
<evidence type="ECO:0000256" key="8">
    <source>
        <dbReference type="SAM" id="Phobius"/>
    </source>
</evidence>
<dbReference type="GO" id="GO:0005886">
    <property type="term" value="C:plasma membrane"/>
    <property type="evidence" value="ECO:0007669"/>
    <property type="project" value="UniProtKB-SubCell"/>
</dbReference>
<dbReference type="InterPro" id="IPR004776">
    <property type="entry name" value="Mem_transp_PIN-like"/>
</dbReference>
<dbReference type="EMBL" id="FNHF01000001">
    <property type="protein sequence ID" value="SDL82762.1"/>
    <property type="molecule type" value="Genomic_DNA"/>
</dbReference>
<dbReference type="Pfam" id="PF03547">
    <property type="entry name" value="Mem_trans"/>
    <property type="match status" value="1"/>
</dbReference>
<dbReference type="Gene3D" id="1.20.1530.20">
    <property type="match status" value="1"/>
</dbReference>
<keyword evidence="5 8" id="KW-0812">Transmembrane</keyword>
<dbReference type="PANTHER" id="PTHR36838:SF1">
    <property type="entry name" value="SLR1864 PROTEIN"/>
    <property type="match status" value="1"/>
</dbReference>
<evidence type="ECO:0000256" key="6">
    <source>
        <dbReference type="ARBA" id="ARBA00022989"/>
    </source>
</evidence>
<feature type="transmembrane region" description="Helical" evidence="8">
    <location>
        <begin position="6"/>
        <end position="25"/>
    </location>
</feature>
<dbReference type="RefSeq" id="WP_074597629.1">
    <property type="nucleotide sequence ID" value="NZ_FNHF01000001.1"/>
</dbReference>
<name>A0A1G9N8B3_9BACI</name>
<evidence type="ECO:0000256" key="5">
    <source>
        <dbReference type="ARBA" id="ARBA00022692"/>
    </source>
</evidence>
<dbReference type="Proteomes" id="UP000182347">
    <property type="component" value="Unassembled WGS sequence"/>
</dbReference>
<sequence>MEMIFIFMNIILPVFILIGIGAWLHKLFTLDLYTLAKLNIYFLSPGFVLINLYESEYSLHILWEVFCFFTLFIAGLYLIVKMIAKIGRYRKSVEGVFTNSILLYNSGNYGIPVNDLAFKQDPLAATIQVIVMTFQNVLSYSFGIFSLKAVSEGKWRALLGLLRMPAIYAMSTGILLNVLDVELPVFLLKPGQYIGNAMIGMALLTLGAQVAQLTFYPKLVVVYVSLAVRLALGPALAVLLIWCLGYDGLLAKALLVSSAMPSSVNSAIIAQEYKNEPELAAQTVLASTVLSMFTVTITIYLSSLLY</sequence>
<feature type="transmembrane region" description="Helical" evidence="8">
    <location>
        <begin position="123"/>
        <end position="145"/>
    </location>
</feature>
<dbReference type="PANTHER" id="PTHR36838">
    <property type="entry name" value="AUXIN EFFLUX CARRIER FAMILY PROTEIN"/>
    <property type="match status" value="1"/>
</dbReference>
<evidence type="ECO:0000256" key="1">
    <source>
        <dbReference type="ARBA" id="ARBA00004651"/>
    </source>
</evidence>
<evidence type="ECO:0000313" key="10">
    <source>
        <dbReference type="Proteomes" id="UP000182347"/>
    </source>
</evidence>
<dbReference type="AlphaFoldDB" id="A0A1G9N8B3"/>
<keyword evidence="6 8" id="KW-1133">Transmembrane helix</keyword>
<feature type="transmembrane region" description="Helical" evidence="8">
    <location>
        <begin position="59"/>
        <end position="80"/>
    </location>
</feature>
<evidence type="ECO:0000256" key="2">
    <source>
        <dbReference type="ARBA" id="ARBA00010145"/>
    </source>
</evidence>
<feature type="transmembrane region" description="Helical" evidence="8">
    <location>
        <begin position="191"/>
        <end position="208"/>
    </location>
</feature>
<feature type="transmembrane region" description="Helical" evidence="8">
    <location>
        <begin position="279"/>
        <end position="301"/>
    </location>
</feature>
<evidence type="ECO:0000256" key="3">
    <source>
        <dbReference type="ARBA" id="ARBA00022448"/>
    </source>
</evidence>
<dbReference type="GO" id="GO:0055085">
    <property type="term" value="P:transmembrane transport"/>
    <property type="evidence" value="ECO:0007669"/>
    <property type="project" value="InterPro"/>
</dbReference>
<gene>
    <name evidence="9" type="ORF">SAMN05216244_0893</name>
</gene>
<evidence type="ECO:0000256" key="4">
    <source>
        <dbReference type="ARBA" id="ARBA00022475"/>
    </source>
</evidence>
<organism evidence="9 10">
    <name type="scientific">Sediminibacillus halophilus</name>
    <dbReference type="NCBI Taxonomy" id="482461"/>
    <lineage>
        <taxon>Bacteria</taxon>
        <taxon>Bacillati</taxon>
        <taxon>Bacillota</taxon>
        <taxon>Bacilli</taxon>
        <taxon>Bacillales</taxon>
        <taxon>Bacillaceae</taxon>
        <taxon>Sediminibacillus</taxon>
    </lineage>
</organism>
<keyword evidence="4" id="KW-1003">Cell membrane</keyword>
<keyword evidence="10" id="KW-1185">Reference proteome</keyword>
<keyword evidence="7 8" id="KW-0472">Membrane</keyword>
<evidence type="ECO:0000256" key="7">
    <source>
        <dbReference type="ARBA" id="ARBA00023136"/>
    </source>
</evidence>
<feature type="transmembrane region" description="Helical" evidence="8">
    <location>
        <begin position="157"/>
        <end position="179"/>
    </location>
</feature>
<evidence type="ECO:0008006" key="11">
    <source>
        <dbReference type="Google" id="ProtNLM"/>
    </source>
</evidence>
<dbReference type="InterPro" id="IPR038770">
    <property type="entry name" value="Na+/solute_symporter_sf"/>
</dbReference>
<comment type="similarity">
    <text evidence="2">Belongs to the auxin efflux carrier (TC 2.A.69) family.</text>
</comment>
<dbReference type="STRING" id="482461.SAMN05216244_0893"/>
<feature type="transmembrane region" description="Helical" evidence="8">
    <location>
        <begin position="92"/>
        <end position="111"/>
    </location>
</feature>
<protein>
    <recommendedName>
        <fullName evidence="11">Permease</fullName>
    </recommendedName>
</protein>
<accession>A0A1G9N8B3</accession>
<proteinExistence type="inferred from homology"/>
<evidence type="ECO:0000313" key="9">
    <source>
        <dbReference type="EMBL" id="SDL82762.1"/>
    </source>
</evidence>
<feature type="transmembrane region" description="Helical" evidence="8">
    <location>
        <begin position="220"/>
        <end position="242"/>
    </location>
</feature>
<comment type="subcellular location">
    <subcellularLocation>
        <location evidence="1">Cell membrane</location>
        <topology evidence="1">Multi-pass membrane protein</topology>
    </subcellularLocation>
</comment>
<reference evidence="10" key="1">
    <citation type="submission" date="2016-10" db="EMBL/GenBank/DDBJ databases">
        <authorList>
            <person name="Varghese N."/>
            <person name="Submissions S."/>
        </authorList>
    </citation>
    <scope>NUCLEOTIDE SEQUENCE [LARGE SCALE GENOMIC DNA]</scope>
    <source>
        <strain evidence="10">CGMCC 1.6199</strain>
    </source>
</reference>